<feature type="domain" description="Integrase catalytic" evidence="1">
    <location>
        <begin position="117"/>
        <end position="280"/>
    </location>
</feature>
<dbReference type="PANTHER" id="PTHR46889:SF4">
    <property type="entry name" value="TRANSPOSASE INSO FOR INSERTION SEQUENCE ELEMENT IS911B-RELATED"/>
    <property type="match status" value="1"/>
</dbReference>
<dbReference type="Gene3D" id="3.30.420.10">
    <property type="entry name" value="Ribonuclease H-like superfamily/Ribonuclease H"/>
    <property type="match status" value="1"/>
</dbReference>
<dbReference type="InterPro" id="IPR048020">
    <property type="entry name" value="Transpos_IS3"/>
</dbReference>
<evidence type="ECO:0000313" key="3">
    <source>
        <dbReference type="Proteomes" id="UP000660708"/>
    </source>
</evidence>
<dbReference type="PROSITE" id="PS50994">
    <property type="entry name" value="INTEGRASE"/>
    <property type="match status" value="1"/>
</dbReference>
<dbReference type="Pfam" id="PF13333">
    <property type="entry name" value="rve_2"/>
    <property type="match status" value="1"/>
</dbReference>
<name>A0A8I0T813_9GAMM</name>
<evidence type="ECO:0000259" key="1">
    <source>
        <dbReference type="PROSITE" id="PS50994"/>
    </source>
</evidence>
<protein>
    <submittedName>
        <fullName evidence="2">Putative transposase</fullName>
    </submittedName>
</protein>
<dbReference type="AlphaFoldDB" id="A0A8I0T813"/>
<dbReference type="Pfam" id="PF13276">
    <property type="entry name" value="HTH_21"/>
    <property type="match status" value="1"/>
</dbReference>
<reference evidence="2 3" key="1">
    <citation type="submission" date="2015-06" db="EMBL/GenBank/DDBJ databases">
        <title>Genome sequence of Pseudoalteromonas peptidolytica.</title>
        <authorList>
            <person name="Xie B.-B."/>
            <person name="Rong J.-C."/>
            <person name="Qin Q.-L."/>
            <person name="Zhang Y.-Z."/>
        </authorList>
    </citation>
    <scope>NUCLEOTIDE SEQUENCE [LARGE SCALE GENOMIC DNA]</scope>
    <source>
        <strain evidence="2 3">F12-50-A1</strain>
    </source>
</reference>
<dbReference type="Pfam" id="PF00665">
    <property type="entry name" value="rve"/>
    <property type="match status" value="1"/>
</dbReference>
<dbReference type="PANTHER" id="PTHR46889">
    <property type="entry name" value="TRANSPOSASE INSF FOR INSERTION SEQUENCE IS3B-RELATED"/>
    <property type="match status" value="1"/>
</dbReference>
<dbReference type="Proteomes" id="UP000660708">
    <property type="component" value="Unassembled WGS sequence"/>
</dbReference>
<proteinExistence type="predicted"/>
<gene>
    <name evidence="2" type="ORF">PPEP_b0651</name>
</gene>
<dbReference type="EMBL" id="AQHF01000034">
    <property type="protein sequence ID" value="MBE0348814.1"/>
    <property type="molecule type" value="Genomic_DNA"/>
</dbReference>
<dbReference type="GO" id="GO:0003676">
    <property type="term" value="F:nucleic acid binding"/>
    <property type="evidence" value="ECO:0007669"/>
    <property type="project" value="InterPro"/>
</dbReference>
<accession>A0A8I0T813</accession>
<evidence type="ECO:0000313" key="2">
    <source>
        <dbReference type="EMBL" id="MBE0348814.1"/>
    </source>
</evidence>
<dbReference type="SUPFAM" id="SSF53098">
    <property type="entry name" value="Ribonuclease H-like"/>
    <property type="match status" value="1"/>
</dbReference>
<keyword evidence="3" id="KW-1185">Reference proteome</keyword>
<dbReference type="InterPro" id="IPR025948">
    <property type="entry name" value="HTH-like_dom"/>
</dbReference>
<sequence>MMEYLAQYSIQLMCRVLGVHRSGFYRWRLQPTSIRSKRRDAITSLVKDTFEEFEAAYGAPRITQELNALGHRCSVNYIAKIMSEQGIVARNGKAFNYGSHTLTMHNVAENLLWRDFSTTGPNQKWVTDITYVWVHKRWLYLATVMDLYSRKIIGWRLDVNMTEQLITQAMKMATAARGVAPGLIIHSDRGSQYRSTNYVNYLERLGVKRSMSRKGNCWDNAVMESFYARLKVELILAKNYQSIAEARSGIFGYIEIFYNRKRRHSANDGLSPVEFEERAAKAA</sequence>
<dbReference type="RefSeq" id="WP_225740823.1">
    <property type="nucleotide sequence ID" value="NZ_AQHF01000034.1"/>
</dbReference>
<dbReference type="InterPro" id="IPR001584">
    <property type="entry name" value="Integrase_cat-core"/>
</dbReference>
<dbReference type="GO" id="GO:0015074">
    <property type="term" value="P:DNA integration"/>
    <property type="evidence" value="ECO:0007669"/>
    <property type="project" value="InterPro"/>
</dbReference>
<dbReference type="NCBIfam" id="NF033516">
    <property type="entry name" value="transpos_IS3"/>
    <property type="match status" value="1"/>
</dbReference>
<organism evidence="2 3">
    <name type="scientific">Pseudoalteromonas peptidolytica F12-50-A1</name>
    <dbReference type="NCBI Taxonomy" id="1315280"/>
    <lineage>
        <taxon>Bacteria</taxon>
        <taxon>Pseudomonadati</taxon>
        <taxon>Pseudomonadota</taxon>
        <taxon>Gammaproteobacteria</taxon>
        <taxon>Alteromonadales</taxon>
        <taxon>Pseudoalteromonadaceae</taxon>
        <taxon>Pseudoalteromonas</taxon>
    </lineage>
</organism>
<dbReference type="InterPro" id="IPR012337">
    <property type="entry name" value="RNaseH-like_sf"/>
</dbReference>
<dbReference type="InterPro" id="IPR050900">
    <property type="entry name" value="Transposase_IS3/IS150/IS904"/>
</dbReference>
<comment type="caution">
    <text evidence="2">The sequence shown here is derived from an EMBL/GenBank/DDBJ whole genome shotgun (WGS) entry which is preliminary data.</text>
</comment>
<dbReference type="InterPro" id="IPR036397">
    <property type="entry name" value="RNaseH_sf"/>
</dbReference>